<dbReference type="PROSITE" id="PS00546">
    <property type="entry name" value="CYSTEINE_SWITCH"/>
    <property type="match status" value="1"/>
</dbReference>
<comment type="cofactor">
    <cofactor evidence="13">
        <name>Ca(2+)</name>
        <dbReference type="ChEBI" id="CHEBI:29108"/>
    </cofactor>
    <text evidence="13">Can bind about 5 Ca(2+) ions per subunit.</text>
</comment>
<dbReference type="PRINTS" id="PR00138">
    <property type="entry name" value="MATRIXIN"/>
</dbReference>
<feature type="binding site" evidence="13">
    <location>
        <position position="238"/>
    </location>
    <ligand>
        <name>Zn(2+)</name>
        <dbReference type="ChEBI" id="CHEBI:29105"/>
        <label>1</label>
    </ligand>
</feature>
<dbReference type="EMBL" id="BPVZ01000268">
    <property type="protein sequence ID" value="GKV48712.1"/>
    <property type="molecule type" value="Genomic_DNA"/>
</dbReference>
<organism evidence="16 17">
    <name type="scientific">Rubroshorea leprosula</name>
    <dbReference type="NCBI Taxonomy" id="152421"/>
    <lineage>
        <taxon>Eukaryota</taxon>
        <taxon>Viridiplantae</taxon>
        <taxon>Streptophyta</taxon>
        <taxon>Embryophyta</taxon>
        <taxon>Tracheophyta</taxon>
        <taxon>Spermatophyta</taxon>
        <taxon>Magnoliopsida</taxon>
        <taxon>eudicotyledons</taxon>
        <taxon>Gunneridae</taxon>
        <taxon>Pentapetalae</taxon>
        <taxon>rosids</taxon>
        <taxon>malvids</taxon>
        <taxon>Malvales</taxon>
        <taxon>Dipterocarpaceae</taxon>
        <taxon>Rubroshorea</taxon>
    </lineage>
</organism>
<keyword evidence="13" id="KW-0106">Calcium</keyword>
<keyword evidence="3" id="KW-0325">Glycoprotein</keyword>
<keyword evidence="3" id="KW-0472">Membrane</keyword>
<dbReference type="Pfam" id="PF01471">
    <property type="entry name" value="PG_binding_1"/>
    <property type="match status" value="1"/>
</dbReference>
<dbReference type="InterPro" id="IPR021190">
    <property type="entry name" value="Pept_M10A"/>
</dbReference>
<feature type="binding site" evidence="12">
    <location>
        <position position="266"/>
    </location>
    <ligand>
        <name>Zn(2+)</name>
        <dbReference type="ChEBI" id="CHEBI:29105"/>
        <label>2</label>
        <note>catalytic</note>
    </ligand>
</feature>
<dbReference type="InterPro" id="IPR006026">
    <property type="entry name" value="Peptidase_Metallo"/>
</dbReference>
<comment type="cofactor">
    <cofactor evidence="13">
        <name>Zn(2+)</name>
        <dbReference type="ChEBI" id="CHEBI:29105"/>
    </cofactor>
    <text evidence="13">Binds 2 Zn(2+) ions per subunit.</text>
</comment>
<dbReference type="Gene3D" id="3.40.390.10">
    <property type="entry name" value="Collagenase (Catalytic Domain)"/>
    <property type="match status" value="1"/>
</dbReference>
<dbReference type="GO" id="GO:0030574">
    <property type="term" value="P:collagen catabolic process"/>
    <property type="evidence" value="ECO:0007669"/>
    <property type="project" value="TreeGrafter"/>
</dbReference>
<dbReference type="Proteomes" id="UP001054252">
    <property type="component" value="Unassembled WGS sequence"/>
</dbReference>
<dbReference type="GO" id="GO:0004222">
    <property type="term" value="F:metalloendopeptidase activity"/>
    <property type="evidence" value="ECO:0007669"/>
    <property type="project" value="InterPro"/>
</dbReference>
<dbReference type="GO" id="GO:0005886">
    <property type="term" value="C:plasma membrane"/>
    <property type="evidence" value="ECO:0007669"/>
    <property type="project" value="UniProtKB-SubCell"/>
</dbReference>
<feature type="binding site" evidence="13">
    <location>
        <position position="228"/>
    </location>
    <ligand>
        <name>Zn(2+)</name>
        <dbReference type="ChEBI" id="CHEBI:29105"/>
        <label>1</label>
    </ligand>
</feature>
<protein>
    <recommendedName>
        <fullName evidence="15">Peptidase metallopeptidase domain-containing protein</fullName>
    </recommendedName>
</protein>
<evidence type="ECO:0000256" key="1">
    <source>
        <dbReference type="ARBA" id="ARBA00004471"/>
    </source>
</evidence>
<dbReference type="SUPFAM" id="SSF55486">
    <property type="entry name" value="Metalloproteases ('zincins'), catalytic domain"/>
    <property type="match status" value="1"/>
</dbReference>
<evidence type="ECO:0000256" key="10">
    <source>
        <dbReference type="ARBA" id="ARBA00023145"/>
    </source>
</evidence>
<feature type="binding site" description="in inhibited form" evidence="13">
    <location>
        <position position="117"/>
    </location>
    <ligand>
        <name>Zn(2+)</name>
        <dbReference type="ChEBI" id="CHEBI:29105"/>
        <label>2</label>
        <note>catalytic</note>
    </ligand>
</feature>
<dbReference type="GO" id="GO:0008270">
    <property type="term" value="F:zinc ion binding"/>
    <property type="evidence" value="ECO:0007669"/>
    <property type="project" value="InterPro"/>
</dbReference>
<comment type="similarity">
    <text evidence="2">Belongs to the peptidase M10A family. Matrix metalloproteinases (MMPs) subfamily.</text>
</comment>
<evidence type="ECO:0000313" key="17">
    <source>
        <dbReference type="Proteomes" id="UP001054252"/>
    </source>
</evidence>
<evidence type="ECO:0000256" key="4">
    <source>
        <dbReference type="ARBA" id="ARBA00022670"/>
    </source>
</evidence>
<feature type="binding site" evidence="13">
    <location>
        <position position="240"/>
    </location>
    <ligand>
        <name>Ca(2+)</name>
        <dbReference type="ChEBI" id="CHEBI:29108"/>
        <label>3</label>
    </ligand>
</feature>
<dbReference type="SMART" id="SM00235">
    <property type="entry name" value="ZnMc"/>
    <property type="match status" value="1"/>
</dbReference>
<dbReference type="GO" id="GO:0098552">
    <property type="term" value="C:side of membrane"/>
    <property type="evidence" value="ECO:0007669"/>
    <property type="project" value="UniProtKB-KW"/>
</dbReference>
<feature type="binding site" evidence="13">
    <location>
        <position position="215"/>
    </location>
    <ligand>
        <name>Zn(2+)</name>
        <dbReference type="ChEBI" id="CHEBI:29105"/>
        <label>1</label>
    </ligand>
</feature>
<dbReference type="InterPro" id="IPR001818">
    <property type="entry name" value="Pept_M10_metallopeptidase"/>
</dbReference>
<feature type="chain" id="PRO_5043786570" description="Peptidase metallopeptidase domain-containing protein" evidence="14">
    <location>
        <begin position="18"/>
        <end position="308"/>
    </location>
</feature>
<dbReference type="AlphaFoldDB" id="A0AAV5MJF1"/>
<feature type="binding site" evidence="12">
    <location>
        <position position="272"/>
    </location>
    <ligand>
        <name>Zn(2+)</name>
        <dbReference type="ChEBI" id="CHEBI:29105"/>
        <label>2</label>
        <note>catalytic</note>
    </ligand>
</feature>
<evidence type="ECO:0000256" key="2">
    <source>
        <dbReference type="ARBA" id="ARBA00009614"/>
    </source>
</evidence>
<name>A0AAV5MJF1_9ROSI</name>
<comment type="subcellular location">
    <subcellularLocation>
        <location evidence="1">Cell membrane</location>
        <topology evidence="1">Lipid-anchor</topology>
        <topology evidence="1">GPI-anchor</topology>
        <orientation evidence="1">Extracellular side</orientation>
    </subcellularLocation>
</comment>
<evidence type="ECO:0000256" key="12">
    <source>
        <dbReference type="PIRSR" id="PIRSR001191-2"/>
    </source>
</evidence>
<dbReference type="InterPro" id="IPR024079">
    <property type="entry name" value="MetalloPept_cat_dom_sf"/>
</dbReference>
<evidence type="ECO:0000256" key="14">
    <source>
        <dbReference type="SAM" id="SignalP"/>
    </source>
</evidence>
<dbReference type="GO" id="GO:0006508">
    <property type="term" value="P:proteolysis"/>
    <property type="evidence" value="ECO:0007669"/>
    <property type="project" value="UniProtKB-KW"/>
</dbReference>
<sequence length="308" mass="34662">MACKLFLFLGAFLLVLLHPFEVASRTLKPKESQFSQLLHSLEAEGCQACHKGANIKGLGQVKQYLNKYGYYPEGVELTEEFDDQMETALKKYQEYSHLKVTGTLDSSTVKEMMIPRCGFPDIIHNKGTGRKHGHKSRFHLVAHYAFTGTKWSASKTHLVYTFNSSVQVVDVQTLRAVCSKAFERWKAVSQFTFEEAQPGRTPNIVIGFHRRDHGDGAPFEGPGNTLAHAFPPEDGRFHYDADERWSTNPGVSEYDLESVAVHEIGHLLGLAHSQDQNATMYRSIARGTIKRDLAKDDIDGIRALYSNR</sequence>
<keyword evidence="8 12" id="KW-0862">Zinc</keyword>
<evidence type="ECO:0000256" key="11">
    <source>
        <dbReference type="PIRSR" id="PIRSR001191-1"/>
    </source>
</evidence>
<keyword evidence="5 12" id="KW-0479">Metal-binding</keyword>
<dbReference type="GO" id="GO:0031012">
    <property type="term" value="C:extracellular matrix"/>
    <property type="evidence" value="ECO:0007669"/>
    <property type="project" value="InterPro"/>
</dbReference>
<dbReference type="InterPro" id="IPR036365">
    <property type="entry name" value="PGBD-like_sf"/>
</dbReference>
<dbReference type="GO" id="GO:0030198">
    <property type="term" value="P:extracellular matrix organization"/>
    <property type="evidence" value="ECO:0007669"/>
    <property type="project" value="TreeGrafter"/>
</dbReference>
<keyword evidence="7" id="KW-0378">Hydrolase</keyword>
<feature type="domain" description="Peptidase metallopeptidase" evidence="15">
    <location>
        <begin position="147"/>
        <end position="307"/>
    </location>
</feature>
<evidence type="ECO:0000256" key="6">
    <source>
        <dbReference type="ARBA" id="ARBA00022729"/>
    </source>
</evidence>
<feature type="binding site" evidence="13">
    <location>
        <position position="280"/>
    </location>
    <ligand>
        <name>Zn(2+)</name>
        <dbReference type="ChEBI" id="CHEBI:29105"/>
        <label>2</label>
        <note>catalytic</note>
    </ligand>
</feature>
<feature type="binding site" evidence="12">
    <location>
        <position position="262"/>
    </location>
    <ligand>
        <name>Zn(2+)</name>
        <dbReference type="ChEBI" id="CHEBI:29105"/>
        <label>2</label>
        <note>catalytic</note>
    </ligand>
</feature>
<evidence type="ECO:0000256" key="3">
    <source>
        <dbReference type="ARBA" id="ARBA00022622"/>
    </source>
</evidence>
<dbReference type="CDD" id="cd04278">
    <property type="entry name" value="ZnMc_MMP"/>
    <property type="match status" value="1"/>
</dbReference>
<dbReference type="Pfam" id="PF00413">
    <property type="entry name" value="Peptidase_M10"/>
    <property type="match status" value="1"/>
</dbReference>
<dbReference type="InterPro" id="IPR021158">
    <property type="entry name" value="Pept_M10A_Zn_BS"/>
</dbReference>
<proteinExistence type="inferred from homology"/>
<dbReference type="InterPro" id="IPR002477">
    <property type="entry name" value="Peptidoglycan-bd-like"/>
</dbReference>
<keyword evidence="3" id="KW-0449">Lipoprotein</keyword>
<keyword evidence="17" id="KW-1185">Reference proteome</keyword>
<feature type="signal peptide" evidence="14">
    <location>
        <begin position="1"/>
        <end position="17"/>
    </location>
</feature>
<evidence type="ECO:0000256" key="9">
    <source>
        <dbReference type="ARBA" id="ARBA00023049"/>
    </source>
</evidence>
<evidence type="ECO:0000259" key="15">
    <source>
        <dbReference type="SMART" id="SM00235"/>
    </source>
</evidence>
<evidence type="ECO:0000313" key="16">
    <source>
        <dbReference type="EMBL" id="GKV48712.1"/>
    </source>
</evidence>
<dbReference type="PANTHER" id="PTHR10201">
    <property type="entry name" value="MATRIX METALLOPROTEINASE"/>
    <property type="match status" value="1"/>
</dbReference>
<feature type="binding site" evidence="13">
    <location>
        <position position="243"/>
    </location>
    <ligand>
        <name>Ca(2+)</name>
        <dbReference type="ChEBI" id="CHEBI:29108"/>
        <label>3</label>
    </ligand>
</feature>
<keyword evidence="9" id="KW-0482">Metalloprotease</keyword>
<dbReference type="PIRSF" id="PIRSF001191">
    <property type="entry name" value="Peptidase_M10A_matrix"/>
    <property type="match status" value="1"/>
</dbReference>
<feature type="binding site" evidence="13">
    <location>
        <position position="243"/>
    </location>
    <ligand>
        <name>Ca(2+)</name>
        <dbReference type="ChEBI" id="CHEBI:29108"/>
        <label>1</label>
    </ligand>
</feature>
<keyword evidence="3" id="KW-0336">GPI-anchor</keyword>
<keyword evidence="6 14" id="KW-0732">Signal</keyword>
<evidence type="ECO:0000256" key="13">
    <source>
        <dbReference type="PIRSR" id="PIRSR621190-2"/>
    </source>
</evidence>
<evidence type="ECO:0000256" key="5">
    <source>
        <dbReference type="ARBA" id="ARBA00022723"/>
    </source>
</evidence>
<dbReference type="InterPro" id="IPR033739">
    <property type="entry name" value="M10A_MMP"/>
</dbReference>
<gene>
    <name evidence="16" type="ORF">SLEP1_g55516</name>
</gene>
<evidence type="ECO:0000256" key="8">
    <source>
        <dbReference type="ARBA" id="ARBA00022833"/>
    </source>
</evidence>
<feature type="active site" evidence="11">
    <location>
        <position position="263"/>
    </location>
</feature>
<evidence type="ECO:0000256" key="7">
    <source>
        <dbReference type="ARBA" id="ARBA00022801"/>
    </source>
</evidence>
<dbReference type="SUPFAM" id="SSF47090">
    <property type="entry name" value="PGBD-like"/>
    <property type="match status" value="1"/>
</dbReference>
<reference evidence="16 17" key="1">
    <citation type="journal article" date="2021" name="Commun. Biol.">
        <title>The genome of Shorea leprosula (Dipterocarpaceae) highlights the ecological relevance of drought in aseasonal tropical rainforests.</title>
        <authorList>
            <person name="Ng K.K.S."/>
            <person name="Kobayashi M.J."/>
            <person name="Fawcett J.A."/>
            <person name="Hatakeyama M."/>
            <person name="Paape T."/>
            <person name="Ng C.H."/>
            <person name="Ang C.C."/>
            <person name="Tnah L.H."/>
            <person name="Lee C.T."/>
            <person name="Nishiyama T."/>
            <person name="Sese J."/>
            <person name="O'Brien M.J."/>
            <person name="Copetti D."/>
            <person name="Mohd Noor M.I."/>
            <person name="Ong R.C."/>
            <person name="Putra M."/>
            <person name="Sireger I.Z."/>
            <person name="Indrioko S."/>
            <person name="Kosugi Y."/>
            <person name="Izuno A."/>
            <person name="Isagi Y."/>
            <person name="Lee S.L."/>
            <person name="Shimizu K.K."/>
        </authorList>
    </citation>
    <scope>NUCLEOTIDE SEQUENCE [LARGE SCALE GENOMIC DNA]</scope>
    <source>
        <strain evidence="16">214</strain>
    </source>
</reference>
<accession>A0AAV5MJF1</accession>
<keyword evidence="4" id="KW-0645">Protease</keyword>
<feature type="binding site" evidence="13">
    <location>
        <position position="213"/>
    </location>
    <ligand>
        <name>Zn(2+)</name>
        <dbReference type="ChEBI" id="CHEBI:29105"/>
        <label>1</label>
    </ligand>
</feature>
<keyword evidence="10" id="KW-0865">Zymogen</keyword>
<dbReference type="PANTHER" id="PTHR10201:SF268">
    <property type="entry name" value="PEPTIDASE METALLOPEPTIDASE DOMAIN-CONTAINING PROTEIN"/>
    <property type="match status" value="1"/>
</dbReference>
<feature type="binding site" evidence="13">
    <location>
        <position position="221"/>
    </location>
    <ligand>
        <name>Ca(2+)</name>
        <dbReference type="ChEBI" id="CHEBI:29108"/>
        <label>3</label>
    </ligand>
</feature>
<comment type="caution">
    <text evidence="16">The sequence shown here is derived from an EMBL/GenBank/DDBJ whole genome shotgun (WGS) entry which is preliminary data.</text>
</comment>